<dbReference type="SMART" id="SM00028">
    <property type="entry name" value="TPR"/>
    <property type="match status" value="6"/>
</dbReference>
<keyword evidence="8" id="KW-1185">Reference proteome</keyword>
<protein>
    <submittedName>
        <fullName evidence="7">AfsR/SARP family transcriptional regulator</fullName>
    </submittedName>
</protein>
<dbReference type="InterPro" id="IPR027417">
    <property type="entry name" value="P-loop_NTPase"/>
</dbReference>
<comment type="caution">
    <text evidence="7">The sequence shown here is derived from an EMBL/GenBank/DDBJ whole genome shotgun (WGS) entry which is preliminary data.</text>
</comment>
<name>A0ABW7YSY1_9ACTN</name>
<dbReference type="Proteomes" id="UP001612741">
    <property type="component" value="Unassembled WGS sequence"/>
</dbReference>
<dbReference type="SUPFAM" id="SSF48452">
    <property type="entry name" value="TPR-like"/>
    <property type="match status" value="3"/>
</dbReference>
<dbReference type="SMART" id="SM01043">
    <property type="entry name" value="BTAD"/>
    <property type="match status" value="1"/>
</dbReference>
<dbReference type="InterPro" id="IPR001867">
    <property type="entry name" value="OmpR/PhoB-type_DNA-bd"/>
</dbReference>
<dbReference type="InterPro" id="IPR016032">
    <property type="entry name" value="Sig_transdc_resp-reg_C-effctor"/>
</dbReference>
<proteinExistence type="inferred from homology"/>
<evidence type="ECO:0000313" key="7">
    <source>
        <dbReference type="EMBL" id="MFI6499028.1"/>
    </source>
</evidence>
<feature type="domain" description="OmpR/PhoB-type" evidence="6">
    <location>
        <begin position="1"/>
        <end position="100"/>
    </location>
</feature>
<accession>A0ABW7YSY1</accession>
<keyword evidence="2" id="KW-0805">Transcription regulation</keyword>
<dbReference type="InterPro" id="IPR036388">
    <property type="entry name" value="WH-like_DNA-bd_sf"/>
</dbReference>
<dbReference type="Gene3D" id="3.40.50.300">
    <property type="entry name" value="P-loop containing nucleotide triphosphate hydrolases"/>
    <property type="match status" value="1"/>
</dbReference>
<dbReference type="InterPro" id="IPR002182">
    <property type="entry name" value="NB-ARC"/>
</dbReference>
<dbReference type="SUPFAM" id="SSF46894">
    <property type="entry name" value="C-terminal effector domain of the bipartite response regulators"/>
    <property type="match status" value="1"/>
</dbReference>
<dbReference type="Pfam" id="PF00931">
    <property type="entry name" value="NB-ARC"/>
    <property type="match status" value="1"/>
</dbReference>
<dbReference type="SUPFAM" id="SSF52540">
    <property type="entry name" value="P-loop containing nucleoside triphosphate hydrolases"/>
    <property type="match status" value="1"/>
</dbReference>
<evidence type="ECO:0000259" key="6">
    <source>
        <dbReference type="PROSITE" id="PS51755"/>
    </source>
</evidence>
<evidence type="ECO:0000256" key="2">
    <source>
        <dbReference type="ARBA" id="ARBA00023015"/>
    </source>
</evidence>
<evidence type="ECO:0000313" key="8">
    <source>
        <dbReference type="Proteomes" id="UP001612741"/>
    </source>
</evidence>
<evidence type="ECO:0000256" key="4">
    <source>
        <dbReference type="ARBA" id="ARBA00023163"/>
    </source>
</evidence>
<dbReference type="Pfam" id="PF13424">
    <property type="entry name" value="TPR_12"/>
    <property type="match status" value="2"/>
</dbReference>
<dbReference type="Pfam" id="PF03704">
    <property type="entry name" value="BTAD"/>
    <property type="match status" value="1"/>
</dbReference>
<dbReference type="InterPro" id="IPR005158">
    <property type="entry name" value="BTAD"/>
</dbReference>
<organism evidence="7 8">
    <name type="scientific">Nonomuraea typhae</name>
    <dbReference type="NCBI Taxonomy" id="2603600"/>
    <lineage>
        <taxon>Bacteria</taxon>
        <taxon>Bacillati</taxon>
        <taxon>Actinomycetota</taxon>
        <taxon>Actinomycetes</taxon>
        <taxon>Streptosporangiales</taxon>
        <taxon>Streptosporangiaceae</taxon>
        <taxon>Nonomuraea</taxon>
    </lineage>
</organism>
<keyword evidence="3 5" id="KW-0238">DNA-binding</keyword>
<dbReference type="Gene3D" id="1.25.40.10">
    <property type="entry name" value="Tetratricopeptide repeat domain"/>
    <property type="match status" value="2"/>
</dbReference>
<dbReference type="PANTHER" id="PTHR35807:SF1">
    <property type="entry name" value="TRANSCRIPTIONAL REGULATOR REDD"/>
    <property type="match status" value="1"/>
</dbReference>
<dbReference type="PRINTS" id="PR00364">
    <property type="entry name" value="DISEASERSIST"/>
</dbReference>
<comment type="similarity">
    <text evidence="1">Belongs to the AfsR/DnrI/RedD regulatory family.</text>
</comment>
<dbReference type="EMBL" id="JBITGY010000004">
    <property type="protein sequence ID" value="MFI6499028.1"/>
    <property type="molecule type" value="Genomic_DNA"/>
</dbReference>
<keyword evidence="4" id="KW-0804">Transcription</keyword>
<dbReference type="InterPro" id="IPR011990">
    <property type="entry name" value="TPR-like_helical_dom_sf"/>
</dbReference>
<dbReference type="Pfam" id="PF00486">
    <property type="entry name" value="Trans_reg_C"/>
    <property type="match status" value="1"/>
</dbReference>
<dbReference type="PROSITE" id="PS51755">
    <property type="entry name" value="OMPR_PHOB"/>
    <property type="match status" value="1"/>
</dbReference>
<gene>
    <name evidence="7" type="ORF">ACIBG2_16695</name>
</gene>
<sequence length="934" mass="101959">MSDLRFEILGPLRILGEGQEIALGSTQQRTVLAVLLLHANRPLSRQELIDAVWGEAAPAYALNLAQKHISTLRRLLEPGRSPHAPSRLLTWTDHGYLLNLPPGSLDLWEFEQAVRQAKTAADPDDAAALLAGAAGLWRGPLCDGLITPLLDAERYRLEELRLDAAEERVRIDLSRGRHHELVPELRALVTAHPLRERLHAQLMLALYHSGRQAEALAAFHRARNLLLTELGVEPGPHLRQAQAQILQAPAAPVPTGFPAPAQLPYGLPHFAGREAELERLDALCRGGNAVLITAIGGMAGVGKTSLAVHWAHRVRRRFPDGQLYVNLRGFDPSEPAMEPAEAIRGFLDAFGVPSRQLPISLPAQTALYRSLVADRRLLIILDNAADAEQVRPLLPGSPGCLVLVTSRDQLSGLIAAEGAQPLPLDLLSPEDAWRLLAQRLGEQRVAAEAAAVEEIIALCGRLPLALAIVAARAATRPHFPMSRLARELRGSGDVLDALHSADRSTDIRSVFSWSLLRLPAAAQRMFRLIGLHPGTEFSLHSAAALAAGTVRETRARLTELADAQLVMEGQTGRFRCHDLLRAYALDLTMKHEAKAERRAAVQRVLGHYLQTAFAAERLINPFRDPPDMPPPDPCVIPVPLASADEAMTWFAAEHAALLAAVDNASVHRFDGLCWRLAWAISTYLDRQAHWHDLAGTGGTALAAAGRIDDLTGRAQSHRGIARAHARQNRHDEARHHLHSALALFDELGDQIGQAYAHRNIAAMLDAQNRDHEALKHAARALELYRASGHKAGLADALNAVGWFECRVGEHRRGLDHCREALALHEELHDLGGQAQTWDSLGYAHHHLGDIATALTCYERAISQFRALGDRYNEAVAYSRMGDAHQAGGDDHGARAAWRRSLAIFAEIGHSEAGRLQARLVTPGIRGPQSRSRSG</sequence>
<feature type="DNA-binding region" description="OmpR/PhoB-type" evidence="5">
    <location>
        <begin position="1"/>
        <end position="100"/>
    </location>
</feature>
<dbReference type="InterPro" id="IPR051677">
    <property type="entry name" value="AfsR-DnrI-RedD_regulator"/>
</dbReference>
<dbReference type="Gene3D" id="1.10.10.10">
    <property type="entry name" value="Winged helix-like DNA-binding domain superfamily/Winged helix DNA-binding domain"/>
    <property type="match status" value="1"/>
</dbReference>
<dbReference type="SMART" id="SM00862">
    <property type="entry name" value="Trans_reg_C"/>
    <property type="match status" value="1"/>
</dbReference>
<evidence type="ECO:0000256" key="1">
    <source>
        <dbReference type="ARBA" id="ARBA00005820"/>
    </source>
</evidence>
<evidence type="ECO:0000256" key="3">
    <source>
        <dbReference type="ARBA" id="ARBA00023125"/>
    </source>
</evidence>
<dbReference type="RefSeq" id="WP_397082260.1">
    <property type="nucleotide sequence ID" value="NZ_JBITGY010000004.1"/>
</dbReference>
<dbReference type="CDD" id="cd15831">
    <property type="entry name" value="BTAD"/>
    <property type="match status" value="1"/>
</dbReference>
<dbReference type="PANTHER" id="PTHR35807">
    <property type="entry name" value="TRANSCRIPTIONAL REGULATOR REDD-RELATED"/>
    <property type="match status" value="1"/>
</dbReference>
<dbReference type="CDD" id="cd00383">
    <property type="entry name" value="trans_reg_C"/>
    <property type="match status" value="1"/>
</dbReference>
<dbReference type="InterPro" id="IPR019734">
    <property type="entry name" value="TPR_rpt"/>
</dbReference>
<reference evidence="7 8" key="1">
    <citation type="submission" date="2024-10" db="EMBL/GenBank/DDBJ databases">
        <title>The Natural Products Discovery Center: Release of the First 8490 Sequenced Strains for Exploring Actinobacteria Biosynthetic Diversity.</title>
        <authorList>
            <person name="Kalkreuter E."/>
            <person name="Kautsar S.A."/>
            <person name="Yang D."/>
            <person name="Bader C.D."/>
            <person name="Teijaro C.N."/>
            <person name="Fluegel L."/>
            <person name="Davis C.M."/>
            <person name="Simpson J.R."/>
            <person name="Lauterbach L."/>
            <person name="Steele A.D."/>
            <person name="Gui C."/>
            <person name="Meng S."/>
            <person name="Li G."/>
            <person name="Viehrig K."/>
            <person name="Ye F."/>
            <person name="Su P."/>
            <person name="Kiefer A.F."/>
            <person name="Nichols A."/>
            <person name="Cepeda A.J."/>
            <person name="Yan W."/>
            <person name="Fan B."/>
            <person name="Jiang Y."/>
            <person name="Adhikari A."/>
            <person name="Zheng C.-J."/>
            <person name="Schuster L."/>
            <person name="Cowan T.M."/>
            <person name="Smanski M.J."/>
            <person name="Chevrette M.G."/>
            <person name="De Carvalho L.P.S."/>
            <person name="Shen B."/>
        </authorList>
    </citation>
    <scope>NUCLEOTIDE SEQUENCE [LARGE SCALE GENOMIC DNA]</scope>
    <source>
        <strain evidence="7 8">NPDC050545</strain>
    </source>
</reference>
<evidence type="ECO:0000256" key="5">
    <source>
        <dbReference type="PROSITE-ProRule" id="PRU01091"/>
    </source>
</evidence>